<dbReference type="PANTHER" id="PTHR10656">
    <property type="entry name" value="CELL FATE DETERMINING PROTEIN MAB21-RELATED"/>
    <property type="match status" value="1"/>
</dbReference>
<evidence type="ECO:0000259" key="10">
    <source>
        <dbReference type="Pfam" id="PF20266"/>
    </source>
</evidence>
<evidence type="ECO:0000313" key="11">
    <source>
        <dbReference type="Proteomes" id="UP000694844"/>
    </source>
</evidence>
<name>A0A8B8AGV3_CRAVI</name>
<dbReference type="InterPro" id="IPR046906">
    <property type="entry name" value="Mab-21_HhH/H2TH-like"/>
</dbReference>
<evidence type="ECO:0000256" key="4">
    <source>
        <dbReference type="ARBA" id="ARBA00022695"/>
    </source>
</evidence>
<sequence>MNHVPRLSEAVFVGMCHEVGTLTQVRIRRGVVDTFEVVMSPMCVMRGFERMNSGSYREGFRLKTSDIDVMFWHPNHKVICDLSQSNSYRKSKHTVFLMESHDLQPGFSKLRMITTSSDEKVNESCMEINGEKYVSSSLFRTNMLTFFQNFNALTSLSIPHGPCATFARGEKEFDSAFCFQSHHWPNIALPWIQRCLLKHWPQFSILFTIVQDGFHVVPISSSPSTLDRESEWRISFSGAEQKLVYSMNHCQFLCYGLLKIFLKEVVNAKREDPCLCSYFMKTITFWVIQSDSQLQWVPCNFLKCFWRCFTMLLSWVYEGICPNFFIPENNMFRVKVVGHRQVALFDQLYDLYCKGIPCLLLSPTIAKYLIRSILDKSLPFRPGIVSNVALDVGLFWEIHVLGEVKVNNEKEFGMTLISIEKLINEPSISSFRTVGAQYFFSSLIRNCSWLLCQQFELFSNKKRKIQLDRSLKLMKLATKFGFVSDILFLALYYYKICRYELSIECLNKAREKFSLPYVMYRGQVIEEAYMGELAGKSPCVKIRKAVMFQVRLLSAYLYIEELESEQNANKENGSCLLHIPPLVMLHMLFVLNHHRLGDTVRSQRSLQDLHSLMLSDDDSQIPNTSKDISWQILGICQEMCGDYEGALDSLQSSLDEIPFHRIEKATHIRMQTINNRVFM</sequence>
<evidence type="ECO:0000256" key="8">
    <source>
        <dbReference type="ARBA" id="ARBA00022842"/>
    </source>
</evidence>
<organism evidence="11 12">
    <name type="scientific">Crassostrea virginica</name>
    <name type="common">Eastern oyster</name>
    <dbReference type="NCBI Taxonomy" id="6565"/>
    <lineage>
        <taxon>Eukaryota</taxon>
        <taxon>Metazoa</taxon>
        <taxon>Spiralia</taxon>
        <taxon>Lophotrochozoa</taxon>
        <taxon>Mollusca</taxon>
        <taxon>Bivalvia</taxon>
        <taxon>Autobranchia</taxon>
        <taxon>Pteriomorphia</taxon>
        <taxon>Ostreida</taxon>
        <taxon>Ostreoidea</taxon>
        <taxon>Ostreidae</taxon>
        <taxon>Crassostrea</taxon>
    </lineage>
</organism>
<dbReference type="InterPro" id="IPR046903">
    <property type="entry name" value="Mab-21-like_nuc_Trfase"/>
</dbReference>
<protein>
    <submittedName>
        <fullName evidence="12">Uncharacterized protein LOC111101520</fullName>
    </submittedName>
</protein>
<dbReference type="Pfam" id="PF20266">
    <property type="entry name" value="Mab-21_C"/>
    <property type="match status" value="1"/>
</dbReference>
<evidence type="ECO:0000256" key="6">
    <source>
        <dbReference type="ARBA" id="ARBA00022741"/>
    </source>
</evidence>
<feature type="domain" description="Mab-21-like HhH/H2TH-like" evidence="10">
    <location>
        <begin position="254"/>
        <end position="334"/>
    </location>
</feature>
<dbReference type="GO" id="GO:0016779">
    <property type="term" value="F:nucleotidyltransferase activity"/>
    <property type="evidence" value="ECO:0007669"/>
    <property type="project" value="UniProtKB-KW"/>
</dbReference>
<comment type="similarity">
    <text evidence="2">Belongs to the mab-21 family.</text>
</comment>
<dbReference type="GeneID" id="111101520"/>
<evidence type="ECO:0000313" key="12">
    <source>
        <dbReference type="RefSeq" id="XP_022289753.1"/>
    </source>
</evidence>
<evidence type="ECO:0000256" key="5">
    <source>
        <dbReference type="ARBA" id="ARBA00022723"/>
    </source>
</evidence>
<dbReference type="PANTHER" id="PTHR10656:SF42">
    <property type="entry name" value="CYCLIC GMP-AMP SYNTHASE-LIKE PROTEIN-RELATED"/>
    <property type="match status" value="1"/>
</dbReference>
<keyword evidence="5" id="KW-0479">Metal-binding</keyword>
<evidence type="ECO:0000256" key="7">
    <source>
        <dbReference type="ARBA" id="ARBA00022840"/>
    </source>
</evidence>
<dbReference type="Gene3D" id="1.10.1410.40">
    <property type="match status" value="1"/>
</dbReference>
<gene>
    <name evidence="12" type="primary">LOC111101520</name>
</gene>
<comment type="cofactor">
    <cofactor evidence="1">
        <name>Mg(2+)</name>
        <dbReference type="ChEBI" id="CHEBI:18420"/>
    </cofactor>
</comment>
<feature type="domain" description="Mab-21-like nucleotidyltransferase" evidence="9">
    <location>
        <begin position="102"/>
        <end position="244"/>
    </location>
</feature>
<keyword evidence="4" id="KW-0548">Nucleotidyltransferase</keyword>
<dbReference type="InterPro" id="IPR024810">
    <property type="entry name" value="MAB21L/cGLR"/>
</dbReference>
<dbReference type="Proteomes" id="UP000694844">
    <property type="component" value="Chromosome 6"/>
</dbReference>
<dbReference type="AlphaFoldDB" id="A0A8B8AGV3"/>
<keyword evidence="11" id="KW-1185">Reference proteome</keyword>
<evidence type="ECO:0000256" key="3">
    <source>
        <dbReference type="ARBA" id="ARBA00022679"/>
    </source>
</evidence>
<keyword evidence="8" id="KW-0460">Magnesium</keyword>
<reference evidence="12" key="1">
    <citation type="submission" date="2025-08" db="UniProtKB">
        <authorList>
            <consortium name="RefSeq"/>
        </authorList>
    </citation>
    <scope>IDENTIFICATION</scope>
    <source>
        <tissue evidence="12">Whole sample</tissue>
    </source>
</reference>
<dbReference type="KEGG" id="cvn:111101520"/>
<dbReference type="SMART" id="SM01265">
    <property type="entry name" value="Mab-21"/>
    <property type="match status" value="1"/>
</dbReference>
<keyword evidence="3" id="KW-0808">Transferase</keyword>
<keyword evidence="6" id="KW-0547">Nucleotide-binding</keyword>
<proteinExistence type="inferred from homology"/>
<dbReference type="GO" id="GO:0046872">
    <property type="term" value="F:metal ion binding"/>
    <property type="evidence" value="ECO:0007669"/>
    <property type="project" value="UniProtKB-KW"/>
</dbReference>
<accession>A0A8B8AGV3</accession>
<dbReference type="RefSeq" id="XP_022289753.1">
    <property type="nucleotide sequence ID" value="XM_022434045.1"/>
</dbReference>
<dbReference type="Pfam" id="PF03281">
    <property type="entry name" value="Mab-21"/>
    <property type="match status" value="1"/>
</dbReference>
<evidence type="ECO:0000259" key="9">
    <source>
        <dbReference type="Pfam" id="PF03281"/>
    </source>
</evidence>
<dbReference type="GO" id="GO:0005524">
    <property type="term" value="F:ATP binding"/>
    <property type="evidence" value="ECO:0007669"/>
    <property type="project" value="UniProtKB-KW"/>
</dbReference>
<evidence type="ECO:0000256" key="1">
    <source>
        <dbReference type="ARBA" id="ARBA00001946"/>
    </source>
</evidence>
<keyword evidence="7" id="KW-0067">ATP-binding</keyword>
<evidence type="ECO:0000256" key="2">
    <source>
        <dbReference type="ARBA" id="ARBA00008307"/>
    </source>
</evidence>